<organism evidence="2 3">
    <name type="scientific">Muricoccus nepalensis</name>
    <dbReference type="NCBI Taxonomy" id="1854500"/>
    <lineage>
        <taxon>Bacteria</taxon>
        <taxon>Pseudomonadati</taxon>
        <taxon>Pseudomonadota</taxon>
        <taxon>Alphaproteobacteria</taxon>
        <taxon>Acetobacterales</taxon>
        <taxon>Roseomonadaceae</taxon>
        <taxon>Muricoccus</taxon>
    </lineage>
</organism>
<dbReference type="EMBL" id="RCZP01000008">
    <property type="protein sequence ID" value="TPG57417.1"/>
    <property type="molecule type" value="Genomic_DNA"/>
</dbReference>
<reference evidence="2 3" key="1">
    <citation type="journal article" date="2019" name="Environ. Microbiol.">
        <title>Species interactions and distinct microbial communities in high Arctic permafrost affected cryosols are associated with the CH4 and CO2 gas fluxes.</title>
        <authorList>
            <person name="Altshuler I."/>
            <person name="Hamel J."/>
            <person name="Turney S."/>
            <person name="Magnuson E."/>
            <person name="Levesque R."/>
            <person name="Greer C."/>
            <person name="Whyte L.G."/>
        </authorList>
    </citation>
    <scope>NUCLEOTIDE SEQUENCE [LARGE SCALE GENOMIC DNA]</scope>
    <source>
        <strain evidence="2 3">S9.3B</strain>
    </source>
</reference>
<comment type="caution">
    <text evidence="2">The sequence shown here is derived from an EMBL/GenBank/DDBJ whole genome shotgun (WGS) entry which is preliminary data.</text>
</comment>
<sequence length="159" mass="17343">MVPTADGAFLGFLRLIHLVDRFHLAADLSTFLPDSRLSLGELSAAQDIRVLAAERHVPADLLARRFMLAMEAANYDSVADKRLRRSGAATFKADAPIDIILDEVLSSFSMTVSLCVAGHLGPDEAAKLLEHEGTVYDRTTDQRDRSPPPTRAPGTWVNS</sequence>
<name>A0A502G5U0_9PROT</name>
<protein>
    <submittedName>
        <fullName evidence="2">Uncharacterized protein</fullName>
    </submittedName>
</protein>
<dbReference type="AlphaFoldDB" id="A0A502G5U0"/>
<dbReference type="Proteomes" id="UP000317078">
    <property type="component" value="Unassembled WGS sequence"/>
</dbReference>
<gene>
    <name evidence="2" type="ORF">EAH89_10820</name>
</gene>
<feature type="compositionally biased region" description="Basic and acidic residues" evidence="1">
    <location>
        <begin position="135"/>
        <end position="146"/>
    </location>
</feature>
<evidence type="ECO:0000256" key="1">
    <source>
        <dbReference type="SAM" id="MobiDB-lite"/>
    </source>
</evidence>
<evidence type="ECO:0000313" key="2">
    <source>
        <dbReference type="EMBL" id="TPG57417.1"/>
    </source>
</evidence>
<proteinExistence type="predicted"/>
<accession>A0A502G5U0</accession>
<keyword evidence="3" id="KW-1185">Reference proteome</keyword>
<feature type="region of interest" description="Disordered" evidence="1">
    <location>
        <begin position="135"/>
        <end position="159"/>
    </location>
</feature>
<evidence type="ECO:0000313" key="3">
    <source>
        <dbReference type="Proteomes" id="UP000317078"/>
    </source>
</evidence>